<name>C0CLS9_BLAHS</name>
<comment type="caution">
    <text evidence="1">The sequence shown here is derived from an EMBL/GenBank/DDBJ whole genome shotgun (WGS) entry which is preliminary data.</text>
</comment>
<gene>
    <name evidence="1" type="ORF">RUMHYD_01802</name>
</gene>
<dbReference type="GeneID" id="86822175"/>
<dbReference type="eggNOG" id="COG1196">
    <property type="taxonomic scope" value="Bacteria"/>
</dbReference>
<sequence>MGESDVVFDEGNGYFYGTDFSLEWKPRPAEGAYELEVQQLNELLLKEKGRLMAEDMEKITRHFRAKIYAEKQKLQDSGQVVNYMDLIRGALDYRQWFEFHMYYYRGQERRKELTNSAFHRFSGGEKAMAMYVPLFAAVNAQYQKAQNVDHPRILALDEAFAGVDDKNIESIFQLMQKMGFDYIMNSQILWGCYRSVKNLNISELYRPGNSGTVTVISYHWNGCERLLEEQ</sequence>
<dbReference type="RefSeq" id="WP_005948650.1">
    <property type="nucleotide sequence ID" value="NZ_CP136423.1"/>
</dbReference>
<evidence type="ECO:0000313" key="2">
    <source>
        <dbReference type="Proteomes" id="UP000003100"/>
    </source>
</evidence>
<dbReference type="Proteomes" id="UP000003100">
    <property type="component" value="Unassembled WGS sequence"/>
</dbReference>
<dbReference type="Pfam" id="PF13558">
    <property type="entry name" value="SbcC_Walker_B"/>
    <property type="match status" value="1"/>
</dbReference>
<evidence type="ECO:0000313" key="1">
    <source>
        <dbReference type="EMBL" id="EEG49272.1"/>
    </source>
</evidence>
<dbReference type="InterPro" id="IPR027417">
    <property type="entry name" value="P-loop_NTPase"/>
</dbReference>
<dbReference type="HOGENOM" id="CLU_1202903_0_0_9"/>
<dbReference type="PATRIC" id="fig|476272.21.peg.2179"/>
<dbReference type="EMBL" id="ACBZ01000093">
    <property type="protein sequence ID" value="EEG49272.1"/>
    <property type="molecule type" value="Genomic_DNA"/>
</dbReference>
<reference evidence="1 2" key="1">
    <citation type="submission" date="2009-01" db="EMBL/GenBank/DDBJ databases">
        <authorList>
            <person name="Fulton L."/>
            <person name="Clifton S."/>
            <person name="Fulton B."/>
            <person name="Xu J."/>
            <person name="Minx P."/>
            <person name="Pepin K.H."/>
            <person name="Johnson M."/>
            <person name="Bhonagiri V."/>
            <person name="Nash W.E."/>
            <person name="Mardis E.R."/>
            <person name="Wilson R.K."/>
        </authorList>
    </citation>
    <scope>NUCLEOTIDE SEQUENCE [LARGE SCALE GENOMIC DNA]</scope>
    <source>
        <strain evidence="2">DSM 10507 / JCM 14656 / S5a33</strain>
    </source>
</reference>
<accession>C0CLS9</accession>
<proteinExistence type="predicted"/>
<dbReference type="Gene3D" id="3.40.50.300">
    <property type="entry name" value="P-loop containing nucleotide triphosphate hydrolases"/>
    <property type="match status" value="1"/>
</dbReference>
<protein>
    <submittedName>
        <fullName evidence="1">Uncharacterized protein</fullName>
    </submittedName>
</protein>
<organism evidence="1 2">
    <name type="scientific">Blautia hydrogenotrophica (strain DSM 10507 / JCM 14656 / S5a33)</name>
    <name type="common">Ruminococcus hydrogenotrophicus</name>
    <dbReference type="NCBI Taxonomy" id="476272"/>
    <lineage>
        <taxon>Bacteria</taxon>
        <taxon>Bacillati</taxon>
        <taxon>Bacillota</taxon>
        <taxon>Clostridia</taxon>
        <taxon>Lachnospirales</taxon>
        <taxon>Lachnospiraceae</taxon>
        <taxon>Blautia</taxon>
    </lineage>
</organism>
<dbReference type="SUPFAM" id="SSF52540">
    <property type="entry name" value="P-loop containing nucleoside triphosphate hydrolases"/>
    <property type="match status" value="1"/>
</dbReference>
<dbReference type="AlphaFoldDB" id="C0CLS9"/>
<keyword evidence="2" id="KW-1185">Reference proteome</keyword>
<reference evidence="1 2" key="2">
    <citation type="submission" date="2009-02" db="EMBL/GenBank/DDBJ databases">
        <title>Draft genome sequence of Blautia hydrogenotrophica DSM 10507 (Ruminococcus hydrogenotrophicus DSM 10507).</title>
        <authorList>
            <person name="Sudarsanam P."/>
            <person name="Ley R."/>
            <person name="Guruge J."/>
            <person name="Turnbaugh P.J."/>
            <person name="Mahowald M."/>
            <person name="Liep D."/>
            <person name="Gordon J."/>
        </authorList>
    </citation>
    <scope>NUCLEOTIDE SEQUENCE [LARGE SCALE GENOMIC DNA]</scope>
    <source>
        <strain evidence="2">DSM 10507 / JCM 14656 / S5a33</strain>
    </source>
</reference>